<dbReference type="EMBL" id="WUUL01000004">
    <property type="protein sequence ID" value="MXQ53734.1"/>
    <property type="molecule type" value="Genomic_DNA"/>
</dbReference>
<dbReference type="InterPro" id="IPR051202">
    <property type="entry name" value="Peptidase_C40"/>
</dbReference>
<organism evidence="9 10">
    <name type="scientific">Shimazuella alba</name>
    <dbReference type="NCBI Taxonomy" id="2690964"/>
    <lineage>
        <taxon>Bacteria</taxon>
        <taxon>Bacillati</taxon>
        <taxon>Bacillota</taxon>
        <taxon>Bacilli</taxon>
        <taxon>Bacillales</taxon>
        <taxon>Thermoactinomycetaceae</taxon>
        <taxon>Shimazuella</taxon>
    </lineage>
</organism>
<keyword evidence="5" id="KW-0788">Thiol protease</keyword>
<dbReference type="GO" id="GO:0008234">
    <property type="term" value="F:cysteine-type peptidase activity"/>
    <property type="evidence" value="ECO:0007669"/>
    <property type="project" value="UniProtKB-KW"/>
</dbReference>
<keyword evidence="2" id="KW-0645">Protease</keyword>
<feature type="signal peptide" evidence="7">
    <location>
        <begin position="1"/>
        <end position="29"/>
    </location>
</feature>
<dbReference type="SUPFAM" id="SSF54001">
    <property type="entry name" value="Cysteine proteinases"/>
    <property type="match status" value="1"/>
</dbReference>
<keyword evidence="10" id="KW-1185">Reference proteome</keyword>
<protein>
    <recommendedName>
        <fullName evidence="8">NlpC/P60 domain-containing protein</fullName>
    </recommendedName>
</protein>
<evidence type="ECO:0000256" key="7">
    <source>
        <dbReference type="SAM" id="SignalP"/>
    </source>
</evidence>
<dbReference type="InterPro" id="IPR038765">
    <property type="entry name" value="Papain-like_cys_pep_sf"/>
</dbReference>
<dbReference type="RefSeq" id="WP_160801083.1">
    <property type="nucleotide sequence ID" value="NZ_WUUL01000004.1"/>
</dbReference>
<keyword evidence="6" id="KW-0175">Coiled coil</keyword>
<dbReference type="Proteomes" id="UP000430692">
    <property type="component" value="Unassembled WGS sequence"/>
</dbReference>
<evidence type="ECO:0000313" key="10">
    <source>
        <dbReference type="Proteomes" id="UP000430692"/>
    </source>
</evidence>
<evidence type="ECO:0000256" key="6">
    <source>
        <dbReference type="SAM" id="Coils"/>
    </source>
</evidence>
<gene>
    <name evidence="9" type="ORF">GSM42_08350</name>
</gene>
<proteinExistence type="inferred from homology"/>
<reference evidence="9 10" key="1">
    <citation type="submission" date="2019-12" db="EMBL/GenBank/DDBJ databases">
        <title>Whole-genome analyses of novel actinobacteria.</title>
        <authorList>
            <person name="Sahin N."/>
            <person name="Saygin H."/>
        </authorList>
    </citation>
    <scope>NUCLEOTIDE SEQUENCE [LARGE SCALE GENOMIC DNA]</scope>
    <source>
        <strain evidence="9 10">KC615</strain>
    </source>
</reference>
<evidence type="ECO:0000256" key="3">
    <source>
        <dbReference type="ARBA" id="ARBA00022729"/>
    </source>
</evidence>
<dbReference type="GO" id="GO:0006508">
    <property type="term" value="P:proteolysis"/>
    <property type="evidence" value="ECO:0007669"/>
    <property type="project" value="UniProtKB-KW"/>
</dbReference>
<feature type="coiled-coil region" evidence="6">
    <location>
        <begin position="141"/>
        <end position="196"/>
    </location>
</feature>
<keyword evidence="4" id="KW-0378">Hydrolase</keyword>
<evidence type="ECO:0000313" key="9">
    <source>
        <dbReference type="EMBL" id="MXQ53734.1"/>
    </source>
</evidence>
<dbReference type="Gene3D" id="3.90.1720.10">
    <property type="entry name" value="endopeptidase domain like (from Nostoc punctiforme)"/>
    <property type="match status" value="1"/>
</dbReference>
<dbReference type="InterPro" id="IPR000064">
    <property type="entry name" value="NLP_P60_dom"/>
</dbReference>
<dbReference type="InterPro" id="IPR057309">
    <property type="entry name" value="PcsB_CC"/>
</dbReference>
<feature type="domain" description="NlpC/P60" evidence="8">
    <location>
        <begin position="227"/>
        <end position="352"/>
    </location>
</feature>
<dbReference type="PANTHER" id="PTHR47053">
    <property type="entry name" value="MUREIN DD-ENDOPEPTIDASE MEPH-RELATED"/>
    <property type="match status" value="1"/>
</dbReference>
<dbReference type="PANTHER" id="PTHR47053:SF1">
    <property type="entry name" value="MUREIN DD-ENDOPEPTIDASE MEPH-RELATED"/>
    <property type="match status" value="1"/>
</dbReference>
<accession>A0A6I4VZ69</accession>
<evidence type="ECO:0000256" key="2">
    <source>
        <dbReference type="ARBA" id="ARBA00022670"/>
    </source>
</evidence>
<evidence type="ECO:0000256" key="1">
    <source>
        <dbReference type="ARBA" id="ARBA00007074"/>
    </source>
</evidence>
<name>A0A6I4VZ69_9BACL</name>
<evidence type="ECO:0000256" key="4">
    <source>
        <dbReference type="ARBA" id="ARBA00022801"/>
    </source>
</evidence>
<feature type="chain" id="PRO_5026107620" description="NlpC/P60 domain-containing protein" evidence="7">
    <location>
        <begin position="30"/>
        <end position="352"/>
    </location>
</feature>
<evidence type="ECO:0000259" key="8">
    <source>
        <dbReference type="PROSITE" id="PS51935"/>
    </source>
</evidence>
<comment type="similarity">
    <text evidence="1">Belongs to the peptidase C40 family.</text>
</comment>
<keyword evidence="3 7" id="KW-0732">Signal</keyword>
<evidence type="ECO:0000256" key="5">
    <source>
        <dbReference type="ARBA" id="ARBA00022807"/>
    </source>
</evidence>
<dbReference type="Pfam" id="PF00877">
    <property type="entry name" value="NLPC_P60"/>
    <property type="match status" value="1"/>
</dbReference>
<sequence>MLKRSHKKKTYFLFSTVIALTLTVNPFLAQDSYGAPSSNATTKAKLEQALKDYNAAKTSYENVQKQISATDKKLNETFQQLTKVQNEQELTKKRLDQVLIRLYTSGSNNMGVQLFGSKSFSEFLGRLEGIRLLMENDYQIYQQYKKQTDQIKQNQEKIKKEAADSKVLLTTAEKNMDQLESKYKALQTTLKNEQAKAGKNQQAKAVAKAIEKTITNTSKTKNTDPQKVKDTAWLNKARAMIGTVQYKFGGTTYPYFDCSGWVQYVFREYRGIKLPRTSSAQSQVGTPVSKSNLQPGDLIFLQGTYKGGVSHVGIYLGDGLYISNSNEKNDLRIDSINKTYTKTHYWGAKRVN</sequence>
<comment type="caution">
    <text evidence="9">The sequence shown here is derived from an EMBL/GenBank/DDBJ whole genome shotgun (WGS) entry which is preliminary data.</text>
</comment>
<dbReference type="Gene3D" id="6.10.250.3150">
    <property type="match status" value="1"/>
</dbReference>
<dbReference type="PROSITE" id="PS51935">
    <property type="entry name" value="NLPC_P60"/>
    <property type="match status" value="1"/>
</dbReference>
<dbReference type="AlphaFoldDB" id="A0A6I4VZ69"/>
<dbReference type="Pfam" id="PF24568">
    <property type="entry name" value="CC_PcsB"/>
    <property type="match status" value="1"/>
</dbReference>